<dbReference type="Proteomes" id="UP000030746">
    <property type="component" value="Unassembled WGS sequence"/>
</dbReference>
<dbReference type="RefSeq" id="XP_009052843.1">
    <property type="nucleotide sequence ID" value="XM_009054595.1"/>
</dbReference>
<evidence type="ECO:0000256" key="1">
    <source>
        <dbReference type="SAM" id="SignalP"/>
    </source>
</evidence>
<dbReference type="CTD" id="20238191"/>
<dbReference type="GeneID" id="20238191"/>
<name>V4ANX2_LOTGI</name>
<organism evidence="2 3">
    <name type="scientific">Lottia gigantea</name>
    <name type="common">Giant owl limpet</name>
    <dbReference type="NCBI Taxonomy" id="225164"/>
    <lineage>
        <taxon>Eukaryota</taxon>
        <taxon>Metazoa</taxon>
        <taxon>Spiralia</taxon>
        <taxon>Lophotrochozoa</taxon>
        <taxon>Mollusca</taxon>
        <taxon>Gastropoda</taxon>
        <taxon>Patellogastropoda</taxon>
        <taxon>Lottioidea</taxon>
        <taxon>Lottiidae</taxon>
        <taxon>Lottia</taxon>
    </lineage>
</organism>
<dbReference type="HOGENOM" id="CLU_1397793_0_0_1"/>
<gene>
    <name evidence="2" type="ORF">LOTGIDRAFT_159901</name>
</gene>
<evidence type="ECO:0000313" key="3">
    <source>
        <dbReference type="Proteomes" id="UP000030746"/>
    </source>
</evidence>
<reference evidence="2 3" key="1">
    <citation type="journal article" date="2013" name="Nature">
        <title>Insights into bilaterian evolution from three spiralian genomes.</title>
        <authorList>
            <person name="Simakov O."/>
            <person name="Marletaz F."/>
            <person name="Cho S.J."/>
            <person name="Edsinger-Gonzales E."/>
            <person name="Havlak P."/>
            <person name="Hellsten U."/>
            <person name="Kuo D.H."/>
            <person name="Larsson T."/>
            <person name="Lv J."/>
            <person name="Arendt D."/>
            <person name="Savage R."/>
            <person name="Osoegawa K."/>
            <person name="de Jong P."/>
            <person name="Grimwood J."/>
            <person name="Chapman J.A."/>
            <person name="Shapiro H."/>
            <person name="Aerts A."/>
            <person name="Otillar R.P."/>
            <person name="Terry A.Y."/>
            <person name="Boore J.L."/>
            <person name="Grigoriev I.V."/>
            <person name="Lindberg D.R."/>
            <person name="Seaver E.C."/>
            <person name="Weisblat D.A."/>
            <person name="Putnam N.H."/>
            <person name="Rokhsar D.S."/>
        </authorList>
    </citation>
    <scope>NUCLEOTIDE SEQUENCE [LARGE SCALE GENOMIC DNA]</scope>
</reference>
<dbReference type="AlphaFoldDB" id="V4ANX2"/>
<keyword evidence="3" id="KW-1185">Reference proteome</keyword>
<protein>
    <submittedName>
        <fullName evidence="2">Uncharacterized protein</fullName>
    </submittedName>
</protein>
<accession>V4ANX2</accession>
<dbReference type="KEGG" id="lgi:LOTGIDRAFT_159901"/>
<proteinExistence type="predicted"/>
<dbReference type="EMBL" id="KB201459">
    <property type="protein sequence ID" value="ESO96485.1"/>
    <property type="molecule type" value="Genomic_DNA"/>
</dbReference>
<sequence>MDFRSGMILLCTLTIVFSTVAQNIGIKRHMGIVGRSEILDRQQPAERLKEEHFENDRHAALTDEEDLKRLQVQIVRQVKSIKMFAQGLVNLMDSRIDAWNRTIIKLRTATRLVINTTQATATNETYIAAMFKMNWEDVLMRKESEDVGDVPEELYQHQLAVEVDVIRQLAIRALDGTTRRIANRRNAMNAVDERN</sequence>
<keyword evidence="1" id="KW-0732">Signal</keyword>
<feature type="chain" id="PRO_5004717035" evidence="1">
    <location>
        <begin position="22"/>
        <end position="195"/>
    </location>
</feature>
<feature type="signal peptide" evidence="1">
    <location>
        <begin position="1"/>
        <end position="21"/>
    </location>
</feature>
<evidence type="ECO:0000313" key="2">
    <source>
        <dbReference type="EMBL" id="ESO96485.1"/>
    </source>
</evidence>